<proteinExistence type="predicted"/>
<reference evidence="2" key="1">
    <citation type="journal article" date="2021" name="PeerJ">
        <title>Extensive microbial diversity within the chicken gut microbiome revealed by metagenomics and culture.</title>
        <authorList>
            <person name="Gilroy R."/>
            <person name="Ravi A."/>
            <person name="Getino M."/>
            <person name="Pursley I."/>
            <person name="Horton D.L."/>
            <person name="Alikhan N.F."/>
            <person name="Baker D."/>
            <person name="Gharbi K."/>
            <person name="Hall N."/>
            <person name="Watson M."/>
            <person name="Adriaenssens E.M."/>
            <person name="Foster-Nyarko E."/>
            <person name="Jarju S."/>
            <person name="Secka A."/>
            <person name="Antonio M."/>
            <person name="Oren A."/>
            <person name="Chaudhuri R.R."/>
            <person name="La Ragione R."/>
            <person name="Hildebrand F."/>
            <person name="Pallen M.J."/>
        </authorList>
    </citation>
    <scope>NUCLEOTIDE SEQUENCE</scope>
    <source>
        <strain evidence="2">23274</strain>
    </source>
</reference>
<name>A0A9D2ACP4_9BACT</name>
<dbReference type="EMBL" id="DXFT01000153">
    <property type="protein sequence ID" value="HIX04002.1"/>
    <property type="molecule type" value="Genomic_DNA"/>
</dbReference>
<feature type="region of interest" description="Disordered" evidence="1">
    <location>
        <begin position="78"/>
        <end position="119"/>
    </location>
</feature>
<feature type="compositionally biased region" description="Basic and acidic residues" evidence="1">
    <location>
        <begin position="80"/>
        <end position="90"/>
    </location>
</feature>
<gene>
    <name evidence="2" type="ORF">H9863_07810</name>
</gene>
<evidence type="ECO:0000256" key="1">
    <source>
        <dbReference type="SAM" id="MobiDB-lite"/>
    </source>
</evidence>
<dbReference type="InterPro" id="IPR006311">
    <property type="entry name" value="TAT_signal"/>
</dbReference>
<evidence type="ECO:0000313" key="3">
    <source>
        <dbReference type="Proteomes" id="UP000824202"/>
    </source>
</evidence>
<dbReference type="PROSITE" id="PS51318">
    <property type="entry name" value="TAT"/>
    <property type="match status" value="1"/>
</dbReference>
<dbReference type="Proteomes" id="UP000824202">
    <property type="component" value="Unassembled WGS sequence"/>
</dbReference>
<organism evidence="2 3">
    <name type="scientific">Candidatus Odoribacter faecigallinarum</name>
    <dbReference type="NCBI Taxonomy" id="2838706"/>
    <lineage>
        <taxon>Bacteria</taxon>
        <taxon>Pseudomonadati</taxon>
        <taxon>Bacteroidota</taxon>
        <taxon>Bacteroidia</taxon>
        <taxon>Bacteroidales</taxon>
        <taxon>Odoribacteraceae</taxon>
        <taxon>Odoribacter</taxon>
    </lineage>
</organism>
<dbReference type="NCBIfam" id="TIGR01409">
    <property type="entry name" value="TAT_signal_seq"/>
    <property type="match status" value="1"/>
</dbReference>
<dbReference type="InterPro" id="IPR019546">
    <property type="entry name" value="TAT_signal_bac_arc"/>
</dbReference>
<accession>A0A9D2ACP4</accession>
<dbReference type="Pfam" id="PF10518">
    <property type="entry name" value="TAT_signal"/>
    <property type="match status" value="1"/>
</dbReference>
<reference evidence="2" key="2">
    <citation type="submission" date="2021-04" db="EMBL/GenBank/DDBJ databases">
        <authorList>
            <person name="Gilroy R."/>
        </authorList>
    </citation>
    <scope>NUCLEOTIDE SEQUENCE</scope>
    <source>
        <strain evidence="2">23274</strain>
    </source>
</reference>
<evidence type="ECO:0000313" key="2">
    <source>
        <dbReference type="EMBL" id="HIX04002.1"/>
    </source>
</evidence>
<dbReference type="AlphaFoldDB" id="A0A9D2ACP4"/>
<sequence length="119" mass="12471">MKKESDNRMEMSRRGFLKAAALTGAAICVSPALEKVQAAERAVSGKSSVKDIPAGMAAVRKQRTLGSGQAAFIVSSVGEDAQRPGRRYDGRPSAQSRTARQHALSDVGLEQRGGGGTDV</sequence>
<protein>
    <submittedName>
        <fullName evidence="2">Twin-arginine translocation signal domain-containing protein</fullName>
    </submittedName>
</protein>
<comment type="caution">
    <text evidence="2">The sequence shown here is derived from an EMBL/GenBank/DDBJ whole genome shotgun (WGS) entry which is preliminary data.</text>
</comment>